<gene>
    <name evidence="2" type="ORF">I8752_02335</name>
</gene>
<sequence length="139" mass="15130">MNAQLTPAEIQEIQQLLQEDISAQQALTTLQQHNGNFEASFDALWQEKVGKTDYGKGKSLLQLTLNEIRLEICGDDGLRGKIKEYTNNPGSASLFNSIIGSLVAVAALHGIPIDGAIATIVVLYILKIGINVFCKYTEP</sequence>
<evidence type="ECO:0000256" key="1">
    <source>
        <dbReference type="SAM" id="Phobius"/>
    </source>
</evidence>
<keyword evidence="1" id="KW-0472">Membrane</keyword>
<dbReference type="Proteomes" id="UP000662314">
    <property type="component" value="Unassembled WGS sequence"/>
</dbReference>
<organism evidence="2 3">
    <name type="scientific">Dendronalium phyllosphericum CENA369</name>
    <dbReference type="NCBI Taxonomy" id="1725256"/>
    <lineage>
        <taxon>Bacteria</taxon>
        <taxon>Bacillati</taxon>
        <taxon>Cyanobacteriota</taxon>
        <taxon>Cyanophyceae</taxon>
        <taxon>Nostocales</taxon>
        <taxon>Nostocaceae</taxon>
        <taxon>Dendronalium</taxon>
        <taxon>Dendronalium phyllosphericum</taxon>
    </lineage>
</organism>
<keyword evidence="3" id="KW-1185">Reference proteome</keyword>
<dbReference type="AlphaFoldDB" id="A0A8J7HZ92"/>
<reference evidence="2 3" key="1">
    <citation type="journal article" date="2021" name="Int. J. Syst. Evol. Microbiol.">
        <title>Amazonocrinis nigriterrae gen. nov., sp. nov., Atlanticothrix silvestris gen. nov., sp. nov. and Dendronalium phyllosphericum gen. nov., sp. nov., nostocacean cyanobacteria from Brazilian environments.</title>
        <authorList>
            <person name="Alvarenga D.O."/>
            <person name="Andreote A.P.D."/>
            <person name="Branco L.H.Z."/>
            <person name="Delbaje E."/>
            <person name="Cruz R.B."/>
            <person name="Varani A.M."/>
            <person name="Fiore M.F."/>
        </authorList>
    </citation>
    <scope>NUCLEOTIDE SEQUENCE [LARGE SCALE GENOMIC DNA]</scope>
    <source>
        <strain evidence="2 3">CENA369</strain>
    </source>
</reference>
<comment type="caution">
    <text evidence="2">The sequence shown here is derived from an EMBL/GenBank/DDBJ whole genome shotgun (WGS) entry which is preliminary data.</text>
</comment>
<accession>A0A8J7HZ92</accession>
<protein>
    <submittedName>
        <fullName evidence="2">Uncharacterized protein</fullName>
    </submittedName>
</protein>
<proteinExistence type="predicted"/>
<keyword evidence="1" id="KW-0812">Transmembrane</keyword>
<dbReference type="EMBL" id="JAECZA010000005">
    <property type="protein sequence ID" value="MBH8571885.1"/>
    <property type="molecule type" value="Genomic_DNA"/>
</dbReference>
<keyword evidence="1" id="KW-1133">Transmembrane helix</keyword>
<dbReference type="RefSeq" id="WP_214430722.1">
    <property type="nucleotide sequence ID" value="NZ_CAWPUQ010000284.1"/>
</dbReference>
<feature type="transmembrane region" description="Helical" evidence="1">
    <location>
        <begin position="98"/>
        <end position="126"/>
    </location>
</feature>
<evidence type="ECO:0000313" key="3">
    <source>
        <dbReference type="Proteomes" id="UP000662314"/>
    </source>
</evidence>
<name>A0A8J7HZ92_9NOST</name>
<evidence type="ECO:0000313" key="2">
    <source>
        <dbReference type="EMBL" id="MBH8571885.1"/>
    </source>
</evidence>